<dbReference type="AlphaFoldDB" id="A0A074S262"/>
<keyword evidence="5" id="KW-1185">Reference proteome</keyword>
<sequence>MSIILPAESSDPSHNAKRKQKDGQSQGSAGVSQSGSGSTPIATGGASVCSQFWSAPEREEADAHARIRKSGFVREVIDNSPRVLGDTTTCTESMEYDEYGAELGKEARVWKVYVKEADRWDAELVEGWNKSLDVILVFAALFAAVATAFLIESSKRLLPDPAEASAKTLHLISQTLLAMASKDQTIQPEILPSLNKTLSFEPTQHAIIINTLWYLSLSLSIATSLMAMCAKNWCHSFITNRQGDPWLQARRRQQKWIMIERWKMQELLLILPSLIHLSLLFFAAGLSIYVHDLNSAVAIPVTLVTTASTAFYLFSSAMACIYEFFPYTTILSKVLRSDFAHNVIRLMAWLGWNCIKFLCRFIKGCLSHSARFLMECPLCPCTVISFHIGLSTDRGLSYNRMLSFVKSTLVTPVFFMLSYIQPWVPAAKDLNSSFLHYTSYIRALEDSQSGQDMITSLALSWLISNCETPSSVSIALQAIAGANGELPREPLEQCQATLHILRRLVSSNLGDSEGLSFVQTSLYSRALGFLGDQVGNTRELELGVMVWDLQVENEKQVVRLITQEQFIPSDHNLQALCIGSSAASTSLRLLNEGCSNWGAMLNPLNELLSRHFDGSRPLHCAALTSLVHAAALFYSCSPVTARTQNLISKCLKLLPDHQSTGLDWSTRAAIPVAIVVQSRPDIYSNSLELTDSLVRARKAVQILSNTKKWSLNKTKAFVLLGELELAQGTEQSNLGSSSHTQPEPTFTPIHTRILLAEIIGESWSCNSGTPTPVKEIIPTLFRANTKVNRPAFNDALALPISTHLSILERMCNSPNVRPGLFSELFSVTSFPSFSENLIQELEDCQIISLLLKTASSAQHGSEIRYIAKSQLWLLLITISKFLNVSNVAPEWVISQLSEPGECSSLISNAVIPQILWQLADEILNLNHHDVYLCRVVECILLTQRSSNEYTGLRNKINQTLANIPPELRGSPYLTDKAPTSGVVNIQPNGHVSMTIQSPTDS</sequence>
<keyword evidence="2" id="KW-0472">Membrane</keyword>
<feature type="compositionally biased region" description="Low complexity" evidence="1">
    <location>
        <begin position="23"/>
        <end position="38"/>
    </location>
</feature>
<evidence type="ECO:0000313" key="5">
    <source>
        <dbReference type="Proteomes" id="UP000027456"/>
    </source>
</evidence>
<reference evidence="4 5" key="1">
    <citation type="submission" date="2013-12" db="EMBL/GenBank/DDBJ databases">
        <authorList>
            <person name="Cubeta M."/>
            <person name="Pakala S."/>
            <person name="Fedorova N."/>
            <person name="Thomas E."/>
            <person name="Dean R."/>
            <person name="Jabaji S."/>
            <person name="Neate S."/>
            <person name="Toda T."/>
            <person name="Tavantzis S."/>
            <person name="Vilgalys R."/>
            <person name="Bharathan N."/>
            <person name="Pakala S."/>
            <person name="Losada L.S."/>
            <person name="Zafar N."/>
            <person name="Nierman W."/>
        </authorList>
    </citation>
    <scope>NUCLEOTIDE SEQUENCE [LARGE SCALE GENOMIC DNA]</scope>
    <source>
        <strain evidence="4 5">123E</strain>
    </source>
</reference>
<feature type="transmembrane region" description="Helical" evidence="2">
    <location>
        <begin position="404"/>
        <end position="424"/>
    </location>
</feature>
<dbReference type="Proteomes" id="UP000027456">
    <property type="component" value="Unassembled WGS sequence"/>
</dbReference>
<keyword evidence="2" id="KW-1133">Transmembrane helix</keyword>
<evidence type="ECO:0000259" key="3">
    <source>
        <dbReference type="Pfam" id="PF20153"/>
    </source>
</evidence>
<proteinExistence type="predicted"/>
<accession>A0A074S262</accession>
<name>A0A074S262_9AGAM</name>
<dbReference type="InterPro" id="IPR045338">
    <property type="entry name" value="DUF6535"/>
</dbReference>
<evidence type="ECO:0000256" key="2">
    <source>
        <dbReference type="SAM" id="Phobius"/>
    </source>
</evidence>
<feature type="region of interest" description="Disordered" evidence="1">
    <location>
        <begin position="1"/>
        <end position="43"/>
    </location>
</feature>
<dbReference type="Pfam" id="PF20153">
    <property type="entry name" value="DUF6535"/>
    <property type="match status" value="1"/>
</dbReference>
<gene>
    <name evidence="4" type="ORF">V565_058120</name>
</gene>
<keyword evidence="2 4" id="KW-0812">Transmembrane</keyword>
<feature type="transmembrane region" description="Helical" evidence="2">
    <location>
        <begin position="207"/>
        <end position="230"/>
    </location>
</feature>
<evidence type="ECO:0000313" key="4">
    <source>
        <dbReference type="EMBL" id="KEP51645.1"/>
    </source>
</evidence>
<feature type="transmembrane region" description="Helical" evidence="2">
    <location>
        <begin position="267"/>
        <end position="290"/>
    </location>
</feature>
<feature type="domain" description="DUF6535" evidence="3">
    <location>
        <begin position="110"/>
        <end position="290"/>
    </location>
</feature>
<dbReference type="EMBL" id="AZST01000153">
    <property type="protein sequence ID" value="KEP51645.1"/>
    <property type="molecule type" value="Genomic_DNA"/>
</dbReference>
<comment type="caution">
    <text evidence="4">The sequence shown here is derived from an EMBL/GenBank/DDBJ whole genome shotgun (WGS) entry which is preliminary data.</text>
</comment>
<protein>
    <submittedName>
        <fullName evidence="4">Putative transmembrane protein</fullName>
    </submittedName>
</protein>
<organism evidence="4 5">
    <name type="scientific">Rhizoctonia solani 123E</name>
    <dbReference type="NCBI Taxonomy" id="1423351"/>
    <lineage>
        <taxon>Eukaryota</taxon>
        <taxon>Fungi</taxon>
        <taxon>Dikarya</taxon>
        <taxon>Basidiomycota</taxon>
        <taxon>Agaricomycotina</taxon>
        <taxon>Agaricomycetes</taxon>
        <taxon>Cantharellales</taxon>
        <taxon>Ceratobasidiaceae</taxon>
        <taxon>Rhizoctonia</taxon>
    </lineage>
</organism>
<feature type="transmembrane region" description="Helical" evidence="2">
    <location>
        <begin position="134"/>
        <end position="151"/>
    </location>
</feature>
<dbReference type="HOGENOM" id="CLU_010953_0_0_1"/>
<evidence type="ECO:0000256" key="1">
    <source>
        <dbReference type="SAM" id="MobiDB-lite"/>
    </source>
</evidence>
<dbReference type="OrthoDB" id="3219854at2759"/>